<organism evidence="1 2">
    <name type="scientific">Trichonephila inaurata madagascariensis</name>
    <dbReference type="NCBI Taxonomy" id="2747483"/>
    <lineage>
        <taxon>Eukaryota</taxon>
        <taxon>Metazoa</taxon>
        <taxon>Ecdysozoa</taxon>
        <taxon>Arthropoda</taxon>
        <taxon>Chelicerata</taxon>
        <taxon>Arachnida</taxon>
        <taxon>Araneae</taxon>
        <taxon>Araneomorphae</taxon>
        <taxon>Entelegynae</taxon>
        <taxon>Araneoidea</taxon>
        <taxon>Nephilidae</taxon>
        <taxon>Trichonephila</taxon>
        <taxon>Trichonephila inaurata</taxon>
    </lineage>
</organism>
<dbReference type="AlphaFoldDB" id="A0A8X6XTX3"/>
<gene>
    <name evidence="1" type="ORF">TNIN_253301</name>
</gene>
<keyword evidence="2" id="KW-1185">Reference proteome</keyword>
<evidence type="ECO:0000313" key="2">
    <source>
        <dbReference type="Proteomes" id="UP000886998"/>
    </source>
</evidence>
<dbReference type="OrthoDB" id="410155at2759"/>
<dbReference type="Proteomes" id="UP000886998">
    <property type="component" value="Unassembled WGS sequence"/>
</dbReference>
<dbReference type="EMBL" id="BMAV01012168">
    <property type="protein sequence ID" value="GFY58585.1"/>
    <property type="molecule type" value="Genomic_DNA"/>
</dbReference>
<name>A0A8X6XTX3_9ARAC</name>
<protein>
    <submittedName>
        <fullName evidence="1">Uncharacterized protein</fullName>
    </submittedName>
</protein>
<accession>A0A8X6XTX3</accession>
<reference evidence="1" key="1">
    <citation type="submission" date="2020-08" db="EMBL/GenBank/DDBJ databases">
        <title>Multicomponent nature underlies the extraordinary mechanical properties of spider dragline silk.</title>
        <authorList>
            <person name="Kono N."/>
            <person name="Nakamura H."/>
            <person name="Mori M."/>
            <person name="Yoshida Y."/>
            <person name="Ohtoshi R."/>
            <person name="Malay A.D."/>
            <person name="Moran D.A.P."/>
            <person name="Tomita M."/>
            <person name="Numata K."/>
            <person name="Arakawa K."/>
        </authorList>
    </citation>
    <scope>NUCLEOTIDE SEQUENCE</scope>
</reference>
<evidence type="ECO:0000313" key="1">
    <source>
        <dbReference type="EMBL" id="GFY58585.1"/>
    </source>
</evidence>
<proteinExistence type="predicted"/>
<sequence>MQLKICIKILRESRSCPSVAGDLNTKHASWSPLHNRTPPKHIIRDTSATATDVPLLNHSNPPVSAIATVSNNNRHSHLQAEGPSLRLFICSQSL</sequence>
<comment type="caution">
    <text evidence="1">The sequence shown here is derived from an EMBL/GenBank/DDBJ whole genome shotgun (WGS) entry which is preliminary data.</text>
</comment>